<reference evidence="7 8" key="1">
    <citation type="submission" date="2020-04" db="EMBL/GenBank/DDBJ databases">
        <title>Usitatibacter rugosus gen. nov., sp. nov. and Usitatibacter palustris sp. nov., novel members of Usitatibacteraceae fam. nov. within the order Nitrosomonadales isolated from soil.</title>
        <authorList>
            <person name="Huber K.J."/>
            <person name="Neumann-Schaal M."/>
            <person name="Geppert A."/>
            <person name="Luckner M."/>
            <person name="Wanner G."/>
            <person name="Overmann J."/>
        </authorList>
    </citation>
    <scope>NUCLEOTIDE SEQUENCE [LARGE SCALE GENOMIC DNA]</scope>
    <source>
        <strain evidence="7 8">0125_3</strain>
    </source>
</reference>
<gene>
    <name evidence="7" type="primary">tolB_1</name>
    <name evidence="5" type="synonym">tolB</name>
    <name evidence="7" type="ORF">DSM104443_01359</name>
</gene>
<keyword evidence="3 5" id="KW-0732">Signal</keyword>
<dbReference type="GO" id="GO:0042597">
    <property type="term" value="C:periplasmic space"/>
    <property type="evidence" value="ECO:0007669"/>
    <property type="project" value="UniProtKB-SubCell"/>
</dbReference>
<comment type="similarity">
    <text evidence="2 5">Belongs to the TolB family.</text>
</comment>
<dbReference type="SUPFAM" id="SSF69304">
    <property type="entry name" value="Tricorn protease N-terminal domain"/>
    <property type="match status" value="1"/>
</dbReference>
<dbReference type="InterPro" id="IPR011042">
    <property type="entry name" value="6-blade_b-propeller_TolB-like"/>
</dbReference>
<dbReference type="PANTHER" id="PTHR36842:SF1">
    <property type="entry name" value="PROTEIN TOLB"/>
    <property type="match status" value="1"/>
</dbReference>
<dbReference type="AlphaFoldDB" id="A0A6M4GTG5"/>
<dbReference type="Pfam" id="PF26549">
    <property type="entry name" value="Tricorn_N"/>
    <property type="match status" value="1"/>
</dbReference>
<dbReference type="Gene3D" id="3.40.50.10070">
    <property type="entry name" value="TolB, N-terminal domain"/>
    <property type="match status" value="1"/>
</dbReference>
<keyword evidence="5" id="KW-0131">Cell cycle</keyword>
<keyword evidence="4 5" id="KW-0574">Periplasm</keyword>
<proteinExistence type="inferred from homology"/>
<evidence type="ECO:0000256" key="5">
    <source>
        <dbReference type="HAMAP-Rule" id="MF_00671"/>
    </source>
</evidence>
<comment type="subcellular location">
    <subcellularLocation>
        <location evidence="1 5">Periplasm</location>
    </subcellularLocation>
</comment>
<dbReference type="InterPro" id="IPR007195">
    <property type="entry name" value="TolB_N"/>
</dbReference>
<evidence type="ECO:0000256" key="2">
    <source>
        <dbReference type="ARBA" id="ARBA00009820"/>
    </source>
</evidence>
<dbReference type="KEGG" id="uru:DSM104443_01359"/>
<dbReference type="Pfam" id="PF07676">
    <property type="entry name" value="PD40"/>
    <property type="match status" value="3"/>
</dbReference>
<keyword evidence="5" id="KW-0132">Cell division</keyword>
<dbReference type="PANTHER" id="PTHR36842">
    <property type="entry name" value="PROTEIN TOLB HOMOLOG"/>
    <property type="match status" value="1"/>
</dbReference>
<sequence precursor="true">MTRYLLTFLASLLFAAAAQAQLTIEIPTAAGRQIPVAVMPLKGEDGQPQAISSVVSDDLKRSGLFRLVNTVGISPLPTEPSEVTFPDWTARTAEALVIGKVDPLPDGRVEVRFRLFDVAKQSQLASYSYVVAPAQLRATAHRIADVIYERLTGDKGVFSTKITYVVKRGTRYELQVSDADGFNPQTVLASNEPIISPSWSPDGSRLAYVSFDQKKPVVVVQNLAQGTTKVVAGFRGNNSAPSWSPDGSQVAVALSKDGLTQIYRVPSGGGDAQRLTDSSGIDTQPAFSPDGQWIAFTSDRGGTPQVYRMPAAGGPAQRMTFDGTYNVGPRFSPDGKSLAYVQRDAGRFRIALLEIATGQVTVLTEGSLDDSPSFAPNGKIILYEAQAGGRGQLAAVSTDGRVRQRLASAAGDVRDPAWGPFPTN</sequence>
<evidence type="ECO:0000259" key="6">
    <source>
        <dbReference type="Pfam" id="PF04052"/>
    </source>
</evidence>
<feature type="domain" description="TolB N-terminal" evidence="6">
    <location>
        <begin position="22"/>
        <end position="124"/>
    </location>
</feature>
<dbReference type="Proteomes" id="UP000501534">
    <property type="component" value="Chromosome"/>
</dbReference>
<evidence type="ECO:0000256" key="3">
    <source>
        <dbReference type="ARBA" id="ARBA00022729"/>
    </source>
</evidence>
<comment type="function">
    <text evidence="5">Part of the Tol-Pal system, which plays a role in outer membrane invagination during cell division and is important for maintaining outer membrane integrity.</text>
</comment>
<dbReference type="HAMAP" id="MF_00671">
    <property type="entry name" value="TolB"/>
    <property type="match status" value="1"/>
</dbReference>
<evidence type="ECO:0000256" key="4">
    <source>
        <dbReference type="ARBA" id="ARBA00022764"/>
    </source>
</evidence>
<dbReference type="SUPFAM" id="SSF52964">
    <property type="entry name" value="TolB, N-terminal domain"/>
    <property type="match status" value="1"/>
</dbReference>
<accession>A0A6M4GTG5</accession>
<feature type="chain" id="PRO_5027187247" description="Tol-Pal system protein TolB" evidence="5">
    <location>
        <begin position="21"/>
        <end position="424"/>
    </location>
</feature>
<evidence type="ECO:0000256" key="1">
    <source>
        <dbReference type="ARBA" id="ARBA00004418"/>
    </source>
</evidence>
<organism evidence="7 8">
    <name type="scientific">Usitatibacter rugosus</name>
    <dbReference type="NCBI Taxonomy" id="2732067"/>
    <lineage>
        <taxon>Bacteria</taxon>
        <taxon>Pseudomonadati</taxon>
        <taxon>Pseudomonadota</taxon>
        <taxon>Betaproteobacteria</taxon>
        <taxon>Nitrosomonadales</taxon>
        <taxon>Usitatibacteraceae</taxon>
        <taxon>Usitatibacter</taxon>
    </lineage>
</organism>
<keyword evidence="8" id="KW-1185">Reference proteome</keyword>
<dbReference type="GO" id="GO:0017038">
    <property type="term" value="P:protein import"/>
    <property type="evidence" value="ECO:0007669"/>
    <property type="project" value="InterPro"/>
</dbReference>
<evidence type="ECO:0000313" key="7">
    <source>
        <dbReference type="EMBL" id="QJR10305.1"/>
    </source>
</evidence>
<name>A0A6M4GTG5_9PROT</name>
<dbReference type="EMBL" id="CP053069">
    <property type="protein sequence ID" value="QJR10305.1"/>
    <property type="molecule type" value="Genomic_DNA"/>
</dbReference>
<protein>
    <recommendedName>
        <fullName evidence="5">Tol-Pal system protein TolB</fullName>
    </recommendedName>
</protein>
<dbReference type="NCBIfam" id="TIGR02800">
    <property type="entry name" value="propeller_TolB"/>
    <property type="match status" value="1"/>
</dbReference>
<dbReference type="Pfam" id="PF04052">
    <property type="entry name" value="TolB_N"/>
    <property type="match status" value="1"/>
</dbReference>
<evidence type="ECO:0000313" key="8">
    <source>
        <dbReference type="Proteomes" id="UP000501534"/>
    </source>
</evidence>
<dbReference type="GO" id="GO:0051301">
    <property type="term" value="P:cell division"/>
    <property type="evidence" value="ECO:0007669"/>
    <property type="project" value="UniProtKB-UniRule"/>
</dbReference>
<dbReference type="InterPro" id="IPR011659">
    <property type="entry name" value="WD40"/>
</dbReference>
<feature type="signal peptide" evidence="5">
    <location>
        <begin position="1"/>
        <end position="20"/>
    </location>
</feature>
<dbReference type="RefSeq" id="WP_171090713.1">
    <property type="nucleotide sequence ID" value="NZ_CP053069.1"/>
</dbReference>
<dbReference type="Gene3D" id="2.120.10.30">
    <property type="entry name" value="TolB, C-terminal domain"/>
    <property type="match status" value="1"/>
</dbReference>
<comment type="subunit">
    <text evidence="5">The Tol-Pal system is composed of five core proteins: the inner membrane proteins TolA, TolQ and TolR, the periplasmic protein TolB and the outer membrane protein Pal. They form a network linking the inner and outer membranes and the peptidoglycan layer.</text>
</comment>
<dbReference type="InterPro" id="IPR014167">
    <property type="entry name" value="Tol-Pal_TolB"/>
</dbReference>